<feature type="signal peptide" evidence="2">
    <location>
        <begin position="1"/>
        <end position="28"/>
    </location>
</feature>
<evidence type="ECO:0000313" key="4">
    <source>
        <dbReference type="Proteomes" id="UP001501411"/>
    </source>
</evidence>
<reference evidence="4" key="1">
    <citation type="journal article" date="2019" name="Int. J. Syst. Evol. Microbiol.">
        <title>The Global Catalogue of Microorganisms (GCM) 10K type strain sequencing project: providing services to taxonomists for standard genome sequencing and annotation.</title>
        <authorList>
            <consortium name="The Broad Institute Genomics Platform"/>
            <consortium name="The Broad Institute Genome Sequencing Center for Infectious Disease"/>
            <person name="Wu L."/>
            <person name="Ma J."/>
        </authorList>
    </citation>
    <scope>NUCLEOTIDE SEQUENCE [LARGE SCALE GENOMIC DNA]</scope>
    <source>
        <strain evidence="4">JCM 18200</strain>
    </source>
</reference>
<comment type="caution">
    <text evidence="3">The sequence shown here is derived from an EMBL/GenBank/DDBJ whole genome shotgun (WGS) entry which is preliminary data.</text>
</comment>
<protein>
    <recommendedName>
        <fullName evidence="5">Phosphopeptide-binding protein</fullName>
    </recommendedName>
</protein>
<feature type="chain" id="PRO_5046261260" description="Phosphopeptide-binding protein" evidence="2">
    <location>
        <begin position="29"/>
        <end position="285"/>
    </location>
</feature>
<organism evidence="3 4">
    <name type="scientific">Olivibacter ginsenosidimutans</name>
    <dbReference type="NCBI Taxonomy" id="1176537"/>
    <lineage>
        <taxon>Bacteria</taxon>
        <taxon>Pseudomonadati</taxon>
        <taxon>Bacteroidota</taxon>
        <taxon>Sphingobacteriia</taxon>
        <taxon>Sphingobacteriales</taxon>
        <taxon>Sphingobacteriaceae</taxon>
        <taxon>Olivibacter</taxon>
    </lineage>
</organism>
<keyword evidence="2" id="KW-0732">Signal</keyword>
<gene>
    <name evidence="3" type="ORF">GCM10023231_29430</name>
</gene>
<feature type="compositionally biased region" description="Low complexity" evidence="1">
    <location>
        <begin position="38"/>
        <end position="56"/>
    </location>
</feature>
<accession>A0ABP9BPZ4</accession>
<name>A0ABP9BPZ4_9SPHI</name>
<evidence type="ECO:0008006" key="5">
    <source>
        <dbReference type="Google" id="ProtNLM"/>
    </source>
</evidence>
<sequence>MQKNKKMNVKTQLMAWAAGAMVAASLSACNQSGNNGGSSADSTADSTTTTETASTPISITPVADSKAFPGASLAISSITANAGAAKDSVTLAVKYDVKNFKLTEHTMDHNADHMANSAEGQHIHFILDNTPYVALYKPENSVSLAKGSEHYLLSFLSRSYHESIKEPKAYVLKHFKITEDGKYQELPIPSDAALFYSRPKGEYKGKDTEALLLDFYLVNTDLSASGNKVKVDVGDTTITLDKWGPYQITGAPKGDLKVKLTLVGPDGNELKGDNTSITRDVKLSE</sequence>
<evidence type="ECO:0000256" key="1">
    <source>
        <dbReference type="SAM" id="MobiDB-lite"/>
    </source>
</evidence>
<proteinExistence type="predicted"/>
<evidence type="ECO:0000313" key="3">
    <source>
        <dbReference type="EMBL" id="GAA4798780.1"/>
    </source>
</evidence>
<dbReference type="EMBL" id="BAABIQ010000040">
    <property type="protein sequence ID" value="GAA4798780.1"/>
    <property type="molecule type" value="Genomic_DNA"/>
</dbReference>
<keyword evidence="4" id="KW-1185">Reference proteome</keyword>
<dbReference type="PROSITE" id="PS51257">
    <property type="entry name" value="PROKAR_LIPOPROTEIN"/>
    <property type="match status" value="1"/>
</dbReference>
<dbReference type="Proteomes" id="UP001501411">
    <property type="component" value="Unassembled WGS sequence"/>
</dbReference>
<evidence type="ECO:0000256" key="2">
    <source>
        <dbReference type="SAM" id="SignalP"/>
    </source>
</evidence>
<feature type="region of interest" description="Disordered" evidence="1">
    <location>
        <begin position="32"/>
        <end position="56"/>
    </location>
</feature>